<reference evidence="3" key="1">
    <citation type="submission" date="2018-07" db="EMBL/GenBank/DDBJ databases">
        <authorList>
            <person name="Quirk P.G."/>
            <person name="Krulwich T.A."/>
        </authorList>
    </citation>
    <scope>NUCLEOTIDE SEQUENCE</scope>
    <source>
        <strain evidence="3">Anand</strain>
    </source>
</reference>
<dbReference type="AlphaFoldDB" id="A0A3B0MJZ3"/>
<feature type="transmembrane region" description="Helical" evidence="1">
    <location>
        <begin position="94"/>
        <end position="114"/>
    </location>
</feature>
<accession>A0A3B0MJZ3</accession>
<protein>
    <submittedName>
        <fullName evidence="3">Tpr-related protein family member, putative</fullName>
    </submittedName>
</protein>
<feature type="transmembrane region" description="Helical" evidence="1">
    <location>
        <begin position="149"/>
        <end position="173"/>
    </location>
</feature>
<feature type="transmembrane region" description="Helical" evidence="1">
    <location>
        <begin position="277"/>
        <end position="302"/>
    </location>
</feature>
<proteinExistence type="predicted"/>
<feature type="transmembrane region" description="Helical" evidence="1">
    <location>
        <begin position="762"/>
        <end position="784"/>
    </location>
</feature>
<feature type="transmembrane region" description="Helical" evidence="1">
    <location>
        <begin position="805"/>
        <end position="826"/>
    </location>
</feature>
<feature type="transmembrane region" description="Helical" evidence="1">
    <location>
        <begin position="48"/>
        <end position="74"/>
    </location>
</feature>
<organism evidence="3">
    <name type="scientific">Theileria annulata</name>
    <dbReference type="NCBI Taxonomy" id="5874"/>
    <lineage>
        <taxon>Eukaryota</taxon>
        <taxon>Sar</taxon>
        <taxon>Alveolata</taxon>
        <taxon>Apicomplexa</taxon>
        <taxon>Aconoidasida</taxon>
        <taxon>Piroplasmida</taxon>
        <taxon>Theileriidae</taxon>
        <taxon>Theileria</taxon>
    </lineage>
</organism>
<feature type="transmembrane region" description="Helical" evidence="1">
    <location>
        <begin position="121"/>
        <end position="143"/>
    </location>
</feature>
<gene>
    <name evidence="2" type="ORF">TAT_000072200</name>
    <name evidence="3" type="ORF">TAV_000071700</name>
</gene>
<name>A0A3B0MJZ3_THEAN</name>
<evidence type="ECO:0000313" key="3">
    <source>
        <dbReference type="EMBL" id="SVP90014.1"/>
    </source>
</evidence>
<dbReference type="EMBL" id="UIVT01000001">
    <property type="protein sequence ID" value="SVP88870.1"/>
    <property type="molecule type" value="Genomic_DNA"/>
</dbReference>
<feature type="transmembrane region" description="Helical" evidence="1">
    <location>
        <begin position="309"/>
        <end position="325"/>
    </location>
</feature>
<dbReference type="EMBL" id="UIVS01000001">
    <property type="protein sequence ID" value="SVP90014.1"/>
    <property type="molecule type" value="Genomic_DNA"/>
</dbReference>
<evidence type="ECO:0000256" key="1">
    <source>
        <dbReference type="SAM" id="Phobius"/>
    </source>
</evidence>
<evidence type="ECO:0000313" key="2">
    <source>
        <dbReference type="EMBL" id="SVP88870.1"/>
    </source>
</evidence>
<keyword evidence="1" id="KW-0812">Transmembrane</keyword>
<sequence>MADFGKDPIKVAAYMFAGLSMMLNIRLVYSAAPYALLRFKLPENLFSVFVRIMAGSLELWCLPSMTLGNILDFIRKQGKLGDDTKKWLIDYQSIFWSWANFVTFVILLFVYIGGDQGHLTAFYWVIAASGFVFGIYMVMVYALDFQYLAWYMVGENSFPMVTSLMHYVGTLIFGNRRKYNSDYIIVYIDIIISLAISFVAAALWTIVYKSAQPEYPPKDPKQRSCIRLSMQPGINGTNPEIAYTLSQEFPPHSPATNGKCGFQTDAGYYGHLLSPSLMVLVGMGLVYSIYPGIAPGMIVPFYLIDKIEMVLLIATAVPPVLIAILKQSNPDYNPYVLYGNWGYEHRKSCKSNNPDGDDPNEKGECTDCSGCTAVSLKLKDDLTLGAAGNSVTLTGGTGGSSQFASSATITVTRGEDNKTDLSDIKLNGQDLTITITSGTIKNAAGNLQIASPQLSTNDVLALEANGTLSDGGKVTLKGTIKVTSINKQIGAALTIAGGPGGVTGSLTLTDATGGKHVNIQPGGTLTIPGAALETLKNATGTLNIGKDTTDGVAYKLVTSDTIILGLNTLNNLNGVTTAKVILKLPSLQQITIAPQGGGTGINAISIFGTEVTFSTNDGNFNGLKGSGATLTLNQSSFSVTIKHTKKDGSVDDSKTLTVSETLTPGTVLNISGTGGGGTAQINANILIISPGQLNSANTYDLSGGITGTLKDLTPAAAGKHVNAQLTISNISYDPYEIHDKHNSNGLCCYYGKVYKWESTSKYYGWHSPLILAPLQICLAAIFIYSLHYRESNISRSIVNQPKMSTALSIIFYMCHEILLAMGFPGISSDDWVLLPIQLVGAFLMVLLAYYSVGYITEYKRHDPSEWPTEGMTWWNSVCYWLKMASKITIKNLTWNFHLLGCDLHPLVFEGLLFYNVLYTIYHINIKHIIPHVIYNSI</sequence>
<dbReference type="VEuPathDB" id="PiroplasmaDB:TA10165"/>
<feature type="transmembrane region" description="Helical" evidence="1">
    <location>
        <begin position="12"/>
        <end position="36"/>
    </location>
</feature>
<keyword evidence="1" id="KW-0472">Membrane</keyword>
<feature type="transmembrane region" description="Helical" evidence="1">
    <location>
        <begin position="185"/>
        <end position="207"/>
    </location>
</feature>
<keyword evidence="1" id="KW-1133">Transmembrane helix</keyword>
<feature type="transmembrane region" description="Helical" evidence="1">
    <location>
        <begin position="832"/>
        <end position="852"/>
    </location>
</feature>